<protein>
    <submittedName>
        <fullName evidence="2">Uncharacterized protein</fullName>
    </submittedName>
</protein>
<dbReference type="EMBL" id="BMJC01000001">
    <property type="protein sequence ID" value="GGA93211.1"/>
    <property type="molecule type" value="Genomic_DNA"/>
</dbReference>
<proteinExistence type="predicted"/>
<evidence type="ECO:0000313" key="2">
    <source>
        <dbReference type="EMBL" id="GGA93211.1"/>
    </source>
</evidence>
<dbReference type="RefSeq" id="WP_188930232.1">
    <property type="nucleotide sequence ID" value="NZ_BMJC01000001.1"/>
</dbReference>
<reference evidence="2" key="1">
    <citation type="journal article" date="2014" name="Int. J. Syst. Evol. Microbiol.">
        <title>Complete genome sequence of Corynebacterium casei LMG S-19264T (=DSM 44701T), isolated from a smear-ripened cheese.</title>
        <authorList>
            <consortium name="US DOE Joint Genome Institute (JGI-PGF)"/>
            <person name="Walter F."/>
            <person name="Albersmeier A."/>
            <person name="Kalinowski J."/>
            <person name="Ruckert C."/>
        </authorList>
    </citation>
    <scope>NUCLEOTIDE SEQUENCE</scope>
    <source>
        <strain evidence="2">CGMCC 1.15448</strain>
    </source>
</reference>
<dbReference type="Proteomes" id="UP000607559">
    <property type="component" value="Unassembled WGS sequence"/>
</dbReference>
<comment type="caution">
    <text evidence="2">The sequence shown here is derived from an EMBL/GenBank/DDBJ whole genome shotgun (WGS) entry which is preliminary data.</text>
</comment>
<keyword evidence="1" id="KW-0472">Membrane</keyword>
<evidence type="ECO:0000313" key="3">
    <source>
        <dbReference type="Proteomes" id="UP000607559"/>
    </source>
</evidence>
<keyword evidence="1" id="KW-1133">Transmembrane helix</keyword>
<name>A0A8J2XS98_9BACT</name>
<sequence>MEMISSKDFLFKLVAQLAITAVIIWATYVIYAAGHAIWGEANSYYPVLSTILAGSLFFMIIATYDYINHFDISRYQRLKRHFRMVIDFSGSESCDSPAFQVRGTFKNQPKAKQVYVMEYNPATKEYWPKCEPKYENQKRTWQATISLEGNDQGICKVIIALVGVNSRSLIDYYMRSLVETGTHVPINEFLDDFIVLDESGTILPKK</sequence>
<evidence type="ECO:0000256" key="1">
    <source>
        <dbReference type="SAM" id="Phobius"/>
    </source>
</evidence>
<gene>
    <name evidence="2" type="ORF">GCM10011511_15780</name>
</gene>
<organism evidence="2 3">
    <name type="scientific">Puia dinghuensis</name>
    <dbReference type="NCBI Taxonomy" id="1792502"/>
    <lineage>
        <taxon>Bacteria</taxon>
        <taxon>Pseudomonadati</taxon>
        <taxon>Bacteroidota</taxon>
        <taxon>Chitinophagia</taxon>
        <taxon>Chitinophagales</taxon>
        <taxon>Chitinophagaceae</taxon>
        <taxon>Puia</taxon>
    </lineage>
</organism>
<dbReference type="AlphaFoldDB" id="A0A8J2XS98"/>
<feature type="transmembrane region" description="Helical" evidence="1">
    <location>
        <begin position="43"/>
        <end position="67"/>
    </location>
</feature>
<keyword evidence="3" id="KW-1185">Reference proteome</keyword>
<accession>A0A8J2XS98</accession>
<keyword evidence="1" id="KW-0812">Transmembrane</keyword>
<feature type="transmembrane region" description="Helical" evidence="1">
    <location>
        <begin position="9"/>
        <end position="31"/>
    </location>
</feature>
<reference evidence="2" key="2">
    <citation type="submission" date="2020-09" db="EMBL/GenBank/DDBJ databases">
        <authorList>
            <person name="Sun Q."/>
            <person name="Zhou Y."/>
        </authorList>
    </citation>
    <scope>NUCLEOTIDE SEQUENCE</scope>
    <source>
        <strain evidence="2">CGMCC 1.15448</strain>
    </source>
</reference>